<evidence type="ECO:0000256" key="7">
    <source>
        <dbReference type="ARBA" id="ARBA00023014"/>
    </source>
</evidence>
<dbReference type="GO" id="GO:0004458">
    <property type="term" value="F:D-lactate dehydrogenase (cytochrome) activity"/>
    <property type="evidence" value="ECO:0007669"/>
    <property type="project" value="TreeGrafter"/>
</dbReference>
<dbReference type="EMBL" id="RSAA01000001">
    <property type="protein sequence ID" value="RRO20674.1"/>
    <property type="molecule type" value="Genomic_DNA"/>
</dbReference>
<dbReference type="SUPFAM" id="SSF46548">
    <property type="entry name" value="alpha-helical ferredoxin"/>
    <property type="match status" value="1"/>
</dbReference>
<dbReference type="Pfam" id="PF02913">
    <property type="entry name" value="FAD-oxidase_C"/>
    <property type="match status" value="1"/>
</dbReference>
<dbReference type="InterPro" id="IPR009051">
    <property type="entry name" value="Helical_ferredxn"/>
</dbReference>
<dbReference type="Pfam" id="PF02754">
    <property type="entry name" value="CCG"/>
    <property type="match status" value="2"/>
</dbReference>
<evidence type="ECO:0000256" key="3">
    <source>
        <dbReference type="ARBA" id="ARBA00022723"/>
    </source>
</evidence>
<evidence type="ECO:0000256" key="4">
    <source>
        <dbReference type="ARBA" id="ARBA00022827"/>
    </source>
</evidence>
<dbReference type="Gene3D" id="3.30.465.10">
    <property type="match status" value="1"/>
</dbReference>
<comment type="caution">
    <text evidence="9">The sequence shown here is derived from an EMBL/GenBank/DDBJ whole genome shotgun (WGS) entry which is preliminary data.</text>
</comment>
<dbReference type="InterPro" id="IPR016164">
    <property type="entry name" value="FAD-linked_Oxase-like_C"/>
</dbReference>
<dbReference type="Pfam" id="PF01565">
    <property type="entry name" value="FAD_binding_4"/>
    <property type="match status" value="1"/>
</dbReference>
<evidence type="ECO:0000256" key="6">
    <source>
        <dbReference type="ARBA" id="ARBA00023004"/>
    </source>
</evidence>
<feature type="domain" description="FAD-binding PCMH-type" evidence="8">
    <location>
        <begin position="43"/>
        <end position="275"/>
    </location>
</feature>
<protein>
    <submittedName>
        <fullName evidence="9">FAD-binding oxidoreductase</fullName>
    </submittedName>
</protein>
<dbReference type="PROSITE" id="PS51387">
    <property type="entry name" value="FAD_PCMH"/>
    <property type="match status" value="1"/>
</dbReference>
<dbReference type="PANTHER" id="PTHR11748">
    <property type="entry name" value="D-LACTATE DEHYDROGENASE"/>
    <property type="match status" value="1"/>
</dbReference>
<evidence type="ECO:0000313" key="9">
    <source>
        <dbReference type="EMBL" id="RRO20674.1"/>
    </source>
</evidence>
<dbReference type="PROSITE" id="PS00198">
    <property type="entry name" value="4FE4S_FER_1"/>
    <property type="match status" value="1"/>
</dbReference>
<dbReference type="InterPro" id="IPR004017">
    <property type="entry name" value="Cys_rich_dom"/>
</dbReference>
<reference evidence="9 10" key="1">
    <citation type="submission" date="2018-11" db="EMBL/GenBank/DDBJ databases">
        <title>Saccharopolyspora rhizosphaerae sp. nov., an actinomycete isolated from rhizosphere soil in Thailand.</title>
        <authorList>
            <person name="Intra B."/>
            <person name="Euanorasetr J."/>
            <person name="Take A."/>
            <person name="Inahashi Y."/>
            <person name="Mori M."/>
            <person name="Panbangred W."/>
            <person name="Matsumoto A."/>
        </authorList>
    </citation>
    <scope>NUCLEOTIDE SEQUENCE [LARGE SCALE GENOMIC DNA]</scope>
    <source>
        <strain evidence="9 10">H219</strain>
    </source>
</reference>
<name>A0A426K5L8_9PSEU</name>
<evidence type="ECO:0000256" key="2">
    <source>
        <dbReference type="ARBA" id="ARBA00022630"/>
    </source>
</evidence>
<dbReference type="GO" id="GO:1903457">
    <property type="term" value="P:lactate catabolic process"/>
    <property type="evidence" value="ECO:0007669"/>
    <property type="project" value="TreeGrafter"/>
</dbReference>
<evidence type="ECO:0000256" key="1">
    <source>
        <dbReference type="ARBA" id="ARBA00001974"/>
    </source>
</evidence>
<dbReference type="Pfam" id="PF13183">
    <property type="entry name" value="Fer4_8"/>
    <property type="match status" value="1"/>
</dbReference>
<dbReference type="InterPro" id="IPR017896">
    <property type="entry name" value="4Fe4S_Fe-S-bd"/>
</dbReference>
<keyword evidence="5" id="KW-0560">Oxidoreductase</keyword>
<dbReference type="Gene3D" id="1.10.1060.10">
    <property type="entry name" value="Alpha-helical ferredoxin"/>
    <property type="match status" value="1"/>
</dbReference>
<dbReference type="Gene3D" id="3.30.70.2190">
    <property type="match status" value="1"/>
</dbReference>
<evidence type="ECO:0000256" key="5">
    <source>
        <dbReference type="ARBA" id="ARBA00023002"/>
    </source>
</evidence>
<dbReference type="OrthoDB" id="9770306at2"/>
<dbReference type="Gene3D" id="3.30.70.2740">
    <property type="match status" value="1"/>
</dbReference>
<dbReference type="InterPro" id="IPR006094">
    <property type="entry name" value="Oxid_FAD_bind_N"/>
</dbReference>
<comment type="cofactor">
    <cofactor evidence="1">
        <name>FAD</name>
        <dbReference type="ChEBI" id="CHEBI:57692"/>
    </cofactor>
</comment>
<keyword evidence="6" id="KW-0408">Iron</keyword>
<dbReference type="InterPro" id="IPR017900">
    <property type="entry name" value="4Fe4S_Fe_S_CS"/>
</dbReference>
<gene>
    <name evidence="9" type="ORF">EIL87_02075</name>
</gene>
<sequence>MTDTAAPKVQHDGELLEALARAGVRADAAPRRRAEYAYDASNYRVEPVAVAFPRSVEDVVAAVGVCRELGTPIIARGGGTSMAGNAVGPGLVLDFSRHMDRVGTVDEDAGTVDVEPGVVLATLSRDVERATAGRCTFAPDPSSKSRATVGGAIGNDACGNHSVRYGRTSDHVAEIDLVTSEGARLTATESGLRATDPADARSVQRAAELTESLTRLAQEHLSALRLELGRIPRQVSGYHLDNLLPEHRFNVARAVVGSEGTWAVVVGARMKLVPKPASALLVCLGYRDVVDAARDVPAILEFSPAAVEGTDAAIVATMRHRRGEDSVLGLPDGQAWLFVDLDGDDPDSVSALADRLLERLGDDGRLVQGRKAADPAERASLWRVREDGAGLSSRLASGGESWPGWEDAAVAPERLADYLADLRELLAAHELTGVMYGHFGAGCMHIRITYDLRSEHGRRVFREFTRQAAELVVRHGGSLSGEHGDGRARSELLPIMYSPEVMAVFAESRRLWDPVGVLNPGSMTDPDPMDDHLALAGVPEREWRTSFDLGPAPAPGRDPWVHAVQGCIGVGRCRADTGGVMCPSYRATRDEKDSTRGRARVLQEVVRGARTVEEGWRSEEAREVLDLCLSCKACATDCPAGVDMATYKAEFYDHYYRRRRRPRSHYSLGWLPRWLRLTGRVSGAVNAVLATRLGKAFAAAGGLTTRRALPRFARAGEWRRGIVDDPAGSVVLFVDTFTRGFRPEVAGAASRVLAEAGDTASCSADACCGLTWISTGQLRTAKRMLARAAAALDDGTDRPIVVVEPSCAAALRKDLPELVPTEQAERVARRVRSFAAHVADRVAAGWQPAPGEVPERAVLQTHCHEHSVFGPQAQRAVLAAAGVDEVVDATGCCGVAGNFGFEAEHYDVSMQVAENALAPALRATGADAAVLTDGFSCARQIDQLAPERRGLHLAQLLDPGDDQHSIS</sequence>
<dbReference type="Proteomes" id="UP000274515">
    <property type="component" value="Unassembled WGS sequence"/>
</dbReference>
<evidence type="ECO:0000313" key="10">
    <source>
        <dbReference type="Proteomes" id="UP000274515"/>
    </source>
</evidence>
<dbReference type="AlphaFoldDB" id="A0A426K5L8"/>
<dbReference type="GO" id="GO:0008720">
    <property type="term" value="F:D-lactate dehydrogenase (NAD+) activity"/>
    <property type="evidence" value="ECO:0007669"/>
    <property type="project" value="TreeGrafter"/>
</dbReference>
<dbReference type="InterPro" id="IPR004113">
    <property type="entry name" value="FAD-bd_oxidored_4_C"/>
</dbReference>
<keyword evidence="4" id="KW-0274">FAD</keyword>
<dbReference type="InterPro" id="IPR036318">
    <property type="entry name" value="FAD-bd_PCMH-like_sf"/>
</dbReference>
<dbReference type="GO" id="GO:0071949">
    <property type="term" value="F:FAD binding"/>
    <property type="evidence" value="ECO:0007669"/>
    <property type="project" value="InterPro"/>
</dbReference>
<keyword evidence="2" id="KW-0285">Flavoprotein</keyword>
<keyword evidence="3" id="KW-0479">Metal-binding</keyword>
<proteinExistence type="predicted"/>
<dbReference type="InterPro" id="IPR016169">
    <property type="entry name" value="FAD-bd_PCMH_sub2"/>
</dbReference>
<dbReference type="SUPFAM" id="SSF56176">
    <property type="entry name" value="FAD-binding/transporter-associated domain-like"/>
    <property type="match status" value="1"/>
</dbReference>
<dbReference type="PANTHER" id="PTHR11748:SF119">
    <property type="entry name" value="D-2-HYDROXYGLUTARATE DEHYDROGENASE"/>
    <property type="match status" value="1"/>
</dbReference>
<dbReference type="SUPFAM" id="SSF55103">
    <property type="entry name" value="FAD-linked oxidases, C-terminal domain"/>
    <property type="match status" value="1"/>
</dbReference>
<keyword evidence="10" id="KW-1185">Reference proteome</keyword>
<evidence type="ECO:0000259" key="8">
    <source>
        <dbReference type="PROSITE" id="PS51387"/>
    </source>
</evidence>
<keyword evidence="7" id="KW-0411">Iron-sulfur</keyword>
<accession>A0A426K5L8</accession>
<dbReference type="GO" id="GO:0046872">
    <property type="term" value="F:metal ion binding"/>
    <property type="evidence" value="ECO:0007669"/>
    <property type="project" value="UniProtKB-KW"/>
</dbReference>
<dbReference type="GO" id="GO:0051536">
    <property type="term" value="F:iron-sulfur cluster binding"/>
    <property type="evidence" value="ECO:0007669"/>
    <property type="project" value="UniProtKB-KW"/>
</dbReference>
<dbReference type="RefSeq" id="WP_125088379.1">
    <property type="nucleotide sequence ID" value="NZ_RSAA01000001.1"/>
</dbReference>
<dbReference type="InterPro" id="IPR016166">
    <property type="entry name" value="FAD-bd_PCMH"/>
</dbReference>
<organism evidence="9 10">
    <name type="scientific">Saccharopolyspora rhizosphaerae</name>
    <dbReference type="NCBI Taxonomy" id="2492662"/>
    <lineage>
        <taxon>Bacteria</taxon>
        <taxon>Bacillati</taxon>
        <taxon>Actinomycetota</taxon>
        <taxon>Actinomycetes</taxon>
        <taxon>Pseudonocardiales</taxon>
        <taxon>Pseudonocardiaceae</taxon>
        <taxon>Saccharopolyspora</taxon>
    </lineage>
</organism>